<dbReference type="Proteomes" id="UP000269221">
    <property type="component" value="Unassembled WGS sequence"/>
</dbReference>
<dbReference type="AlphaFoldDB" id="A0A3M0L8G1"/>
<evidence type="ECO:0000313" key="7">
    <source>
        <dbReference type="EMBL" id="RMC15527.1"/>
    </source>
</evidence>
<evidence type="ECO:0000313" key="8">
    <source>
        <dbReference type="Proteomes" id="UP000269221"/>
    </source>
</evidence>
<feature type="domain" description="Clusterin C-terminal" evidence="6">
    <location>
        <begin position="1"/>
        <end position="131"/>
    </location>
</feature>
<protein>
    <recommendedName>
        <fullName evidence="6">Clusterin C-terminal domain-containing protein</fullName>
    </recommendedName>
</protein>
<dbReference type="GO" id="GO:0005615">
    <property type="term" value="C:extracellular space"/>
    <property type="evidence" value="ECO:0007669"/>
    <property type="project" value="TreeGrafter"/>
</dbReference>
<dbReference type="OrthoDB" id="9894485at2759"/>
<reference evidence="7 8" key="1">
    <citation type="submission" date="2018-07" db="EMBL/GenBank/DDBJ databases">
        <title>A high quality draft genome assembly of the barn swallow (H. rustica rustica).</title>
        <authorList>
            <person name="Formenti G."/>
            <person name="Chiara M."/>
            <person name="Poveda L."/>
            <person name="Francoijs K.-J."/>
            <person name="Bonisoli-Alquati A."/>
            <person name="Canova L."/>
            <person name="Gianfranceschi L."/>
            <person name="Horner D.S."/>
            <person name="Saino N."/>
        </authorList>
    </citation>
    <scope>NUCLEOTIDE SEQUENCE [LARGE SCALE GENOMIC DNA]</scope>
    <source>
        <strain evidence="7">Chelidonia</strain>
        <tissue evidence="7">Blood</tissue>
    </source>
</reference>
<dbReference type="InterPro" id="IPR016015">
    <property type="entry name" value="Clusterin_C"/>
</dbReference>
<keyword evidence="5" id="KW-0325">Glycoprotein</keyword>
<comment type="similarity">
    <text evidence="2">Belongs to the clusterin family.</text>
</comment>
<sequence length="134" mass="15230">MGTFHTGYCPNVPELHIKFDEAFKLVNVSGEQYEQILQVVRHHTEDTSYLLNKMKERFGWVSELSNMTIGPENIFNIVKVVPGDPSSKDETVVDVNILTSPTFTIKVPPNVDPKSPEFIEYIAGKALQLYKQNF</sequence>
<keyword evidence="8" id="KW-1185">Reference proteome</keyword>
<evidence type="ECO:0000256" key="4">
    <source>
        <dbReference type="ARBA" id="ARBA00023157"/>
    </source>
</evidence>
<evidence type="ECO:0000256" key="2">
    <source>
        <dbReference type="ARBA" id="ARBA00010069"/>
    </source>
</evidence>
<organism evidence="7 8">
    <name type="scientific">Hirundo rustica rustica</name>
    <dbReference type="NCBI Taxonomy" id="333673"/>
    <lineage>
        <taxon>Eukaryota</taxon>
        <taxon>Metazoa</taxon>
        <taxon>Chordata</taxon>
        <taxon>Craniata</taxon>
        <taxon>Vertebrata</taxon>
        <taxon>Euteleostomi</taxon>
        <taxon>Archelosauria</taxon>
        <taxon>Archosauria</taxon>
        <taxon>Dinosauria</taxon>
        <taxon>Saurischia</taxon>
        <taxon>Theropoda</taxon>
        <taxon>Coelurosauria</taxon>
        <taxon>Aves</taxon>
        <taxon>Neognathae</taxon>
        <taxon>Neoaves</taxon>
        <taxon>Telluraves</taxon>
        <taxon>Australaves</taxon>
        <taxon>Passeriformes</taxon>
        <taxon>Sylvioidea</taxon>
        <taxon>Hirundinidae</taxon>
        <taxon>Hirundo</taxon>
    </lineage>
</organism>
<evidence type="ECO:0000256" key="3">
    <source>
        <dbReference type="ARBA" id="ARBA00022525"/>
    </source>
</evidence>
<dbReference type="STRING" id="333673.A0A3M0L8G1"/>
<gene>
    <name evidence="7" type="ORF">DUI87_07721</name>
</gene>
<evidence type="ECO:0000256" key="5">
    <source>
        <dbReference type="ARBA" id="ARBA00023180"/>
    </source>
</evidence>
<dbReference type="EMBL" id="QRBI01000104">
    <property type="protein sequence ID" value="RMC15527.1"/>
    <property type="molecule type" value="Genomic_DNA"/>
</dbReference>
<dbReference type="PANTHER" id="PTHR10970:SF2">
    <property type="entry name" value="CLUSTERIN-LIKE PROTEIN 1"/>
    <property type="match status" value="1"/>
</dbReference>
<dbReference type="InterPro" id="IPR000753">
    <property type="entry name" value="Clusterin-like"/>
</dbReference>
<keyword evidence="4" id="KW-1015">Disulfide bond</keyword>
<dbReference type="Pfam" id="PF01093">
    <property type="entry name" value="Clusterin"/>
    <property type="match status" value="1"/>
</dbReference>
<evidence type="ECO:0000256" key="1">
    <source>
        <dbReference type="ARBA" id="ARBA00004613"/>
    </source>
</evidence>
<evidence type="ECO:0000259" key="6">
    <source>
        <dbReference type="SMART" id="SM00035"/>
    </source>
</evidence>
<keyword evidence="3" id="KW-0964">Secreted</keyword>
<dbReference type="SMART" id="SM00035">
    <property type="entry name" value="CLa"/>
    <property type="match status" value="1"/>
</dbReference>
<dbReference type="GO" id="GO:0051787">
    <property type="term" value="F:misfolded protein binding"/>
    <property type="evidence" value="ECO:0007669"/>
    <property type="project" value="TreeGrafter"/>
</dbReference>
<dbReference type="PANTHER" id="PTHR10970">
    <property type="entry name" value="CLUSTERIN"/>
    <property type="match status" value="1"/>
</dbReference>
<proteinExistence type="inferred from homology"/>
<name>A0A3M0L8G1_HIRRU</name>
<comment type="caution">
    <text evidence="7">The sequence shown here is derived from an EMBL/GenBank/DDBJ whole genome shotgun (WGS) entry which is preliminary data.</text>
</comment>
<accession>A0A3M0L8G1</accession>
<comment type="subcellular location">
    <subcellularLocation>
        <location evidence="1">Secreted</location>
    </subcellularLocation>
</comment>
<dbReference type="GO" id="GO:0005634">
    <property type="term" value="C:nucleus"/>
    <property type="evidence" value="ECO:0007669"/>
    <property type="project" value="TreeGrafter"/>
</dbReference>